<evidence type="ECO:0000313" key="2">
    <source>
        <dbReference type="EMBL" id="WQF79132.1"/>
    </source>
</evidence>
<dbReference type="GeneID" id="87940649"/>
<name>A0AAX4I6V7_9PEZI</name>
<feature type="compositionally biased region" description="Polar residues" evidence="1">
    <location>
        <begin position="508"/>
        <end position="535"/>
    </location>
</feature>
<feature type="compositionally biased region" description="Polar residues" evidence="1">
    <location>
        <begin position="668"/>
        <end position="695"/>
    </location>
</feature>
<organism evidence="2 3">
    <name type="scientific">Colletotrichum destructivum</name>
    <dbReference type="NCBI Taxonomy" id="34406"/>
    <lineage>
        <taxon>Eukaryota</taxon>
        <taxon>Fungi</taxon>
        <taxon>Dikarya</taxon>
        <taxon>Ascomycota</taxon>
        <taxon>Pezizomycotina</taxon>
        <taxon>Sordariomycetes</taxon>
        <taxon>Hypocreomycetidae</taxon>
        <taxon>Glomerellales</taxon>
        <taxon>Glomerellaceae</taxon>
        <taxon>Colletotrichum</taxon>
        <taxon>Colletotrichum destructivum species complex</taxon>
    </lineage>
</organism>
<feature type="compositionally biased region" description="Polar residues" evidence="1">
    <location>
        <begin position="94"/>
        <end position="125"/>
    </location>
</feature>
<protein>
    <recommendedName>
        <fullName evidence="4">C2H2-type domain-containing protein</fullName>
    </recommendedName>
</protein>
<sequence>MAFNAQAAQATPSSGLQHSFANSPAPQDHVAPTTFATNDAVRNVSPSSVSNAGDAAGRKMKRTGAAKQLVKRSPYGQAPPPWATSLLGGRASLGSMTRTPSSTQGPPAQHTSIVDTPGDTPSTDLSIRQSGSESSGPSRSCSPEPAQIETDIDQSELEGLLEAKLETRSSEGTPGTDMAGKKQTLAEHAKIKALQDTWASGSLAPGAPGIAESAGEKDWLGGVSLHSDSASTSRKRAMPGNVASNETNKRRMTAVPVPVIPNKASFDQTSSTSELMTTERDLMNAVYAADADQVTDDDQTAEERESNVSEPRTASIDIQPDDPFSQELGEFHVTKGPDPRGYLQWRSPQGTESSCGTILPTNYELYPNPEYPLVCPVRNCRTLFRKMNSLGAHFCVSLLERCRIRHAGLIQERKRNTDFPQAKHRSSKFNDNLDGTLSFVDYYKKAGARYTPPIVVSQKPLQGDEPPMPEPVPTGSRLATATRPLSLKAMIASPHQIRMPVIPMYQAASNPTLPVPPSSTQNEPPHSVPSSQPNPSGLDSSDLLTYLTSHLSPAYKLPTERPDIKALLKLPRRRLLPQAWRLKYTGVGHLAPLASVALLIYLTGDEAPVACTVCHGQGANSSENFLQPCMALPAAAPPFLKEIGNRACAGCQWRSNFRREKNNCSFLLTDPSDSSTVPASRVVSTAPVSRSSPPVTSDVDEYPLPFPPLPRTDRPAVAPQAPPRTRSSHPPSATHAAPSAYSNGPPPPDSPPRRVTRHSLASKLVAEAGPSSLPAPAPNPLAGNPMPSKMLEMEDWEVAPGRLRDEQSESPTNVAFSNSYLTTNQAVTVSEDISFNVIVIKPGDSYHWPEEADKVRICSIATGKLKVKLDNAEAFLMGLNGMFKLKPGMACTVENRLYVDSVVHVTTVSYA</sequence>
<dbReference type="EMBL" id="CP137307">
    <property type="protein sequence ID" value="WQF79132.1"/>
    <property type="molecule type" value="Genomic_DNA"/>
</dbReference>
<feature type="region of interest" description="Disordered" evidence="1">
    <location>
        <begin position="457"/>
        <end position="477"/>
    </location>
</feature>
<dbReference type="AlphaFoldDB" id="A0AAX4I6V7"/>
<feature type="region of interest" description="Disordered" evidence="1">
    <location>
        <begin position="291"/>
        <end position="321"/>
    </location>
</feature>
<feature type="region of interest" description="Disordered" evidence="1">
    <location>
        <begin position="768"/>
        <end position="788"/>
    </location>
</feature>
<evidence type="ECO:0008006" key="4">
    <source>
        <dbReference type="Google" id="ProtNLM"/>
    </source>
</evidence>
<evidence type="ECO:0000256" key="1">
    <source>
        <dbReference type="SAM" id="MobiDB-lite"/>
    </source>
</evidence>
<feature type="region of interest" description="Disordered" evidence="1">
    <location>
        <begin position="668"/>
        <end position="756"/>
    </location>
</feature>
<feature type="compositionally biased region" description="Low complexity" evidence="1">
    <location>
        <begin position="728"/>
        <end position="740"/>
    </location>
</feature>
<evidence type="ECO:0000313" key="3">
    <source>
        <dbReference type="Proteomes" id="UP001322277"/>
    </source>
</evidence>
<dbReference type="InterPro" id="IPR022190">
    <property type="entry name" value="DUF3716"/>
</dbReference>
<feature type="region of interest" description="Disordered" evidence="1">
    <location>
        <begin position="508"/>
        <end position="542"/>
    </location>
</feature>
<dbReference type="Pfam" id="PF12511">
    <property type="entry name" value="DUF3716"/>
    <property type="match status" value="1"/>
</dbReference>
<gene>
    <name evidence="2" type="ORF">CDEST_04146</name>
</gene>
<feature type="compositionally biased region" description="Low complexity" evidence="1">
    <location>
        <begin position="126"/>
        <end position="144"/>
    </location>
</feature>
<proteinExistence type="predicted"/>
<dbReference type="KEGG" id="cdet:87940649"/>
<feature type="region of interest" description="Disordered" evidence="1">
    <location>
        <begin position="221"/>
        <end position="251"/>
    </location>
</feature>
<reference evidence="3" key="1">
    <citation type="journal article" date="2023" name="bioRxiv">
        <title>Complete genome of the Medicago anthracnose fungus, Colletotrichum destructivum, reveals a mini-chromosome-like region within a core chromosome.</title>
        <authorList>
            <person name="Lapalu N."/>
            <person name="Simon A."/>
            <person name="Lu A."/>
            <person name="Plaumann P.-L."/>
            <person name="Amselem J."/>
            <person name="Pigne S."/>
            <person name="Auger A."/>
            <person name="Koch C."/>
            <person name="Dallery J.-F."/>
            <person name="O'Connell R.J."/>
        </authorList>
    </citation>
    <scope>NUCLEOTIDE SEQUENCE [LARGE SCALE GENOMIC DNA]</scope>
    <source>
        <strain evidence="3">CBS 520.97</strain>
    </source>
</reference>
<feature type="compositionally biased region" description="Polar residues" evidence="1">
    <location>
        <begin position="1"/>
        <end position="25"/>
    </location>
</feature>
<accession>A0AAX4I6V7</accession>
<dbReference type="RefSeq" id="XP_062776356.1">
    <property type="nucleotide sequence ID" value="XM_062920305.1"/>
</dbReference>
<feature type="region of interest" description="Disordered" evidence="1">
    <location>
        <begin position="1"/>
        <end position="145"/>
    </location>
</feature>
<dbReference type="Proteomes" id="UP001322277">
    <property type="component" value="Chromosome 3"/>
</dbReference>
<keyword evidence="3" id="KW-1185">Reference proteome</keyword>